<organism evidence="2 3">
    <name type="scientific">Actinomyces weissii</name>
    <dbReference type="NCBI Taxonomy" id="675090"/>
    <lineage>
        <taxon>Bacteria</taxon>
        <taxon>Bacillati</taxon>
        <taxon>Actinomycetota</taxon>
        <taxon>Actinomycetes</taxon>
        <taxon>Actinomycetales</taxon>
        <taxon>Actinomycetaceae</taxon>
        <taxon>Actinomyces</taxon>
    </lineage>
</organism>
<dbReference type="Gene3D" id="3.30.300.20">
    <property type="match status" value="1"/>
</dbReference>
<feature type="region of interest" description="Disordered" evidence="1">
    <location>
        <begin position="1"/>
        <end position="25"/>
    </location>
</feature>
<dbReference type="EMBL" id="CP066802">
    <property type="protein sequence ID" value="QQM67908.1"/>
    <property type="molecule type" value="Genomic_DNA"/>
</dbReference>
<dbReference type="InterPro" id="IPR036102">
    <property type="entry name" value="OsmC/Ohrsf"/>
</dbReference>
<evidence type="ECO:0000313" key="2">
    <source>
        <dbReference type="EMBL" id="QQM67908.1"/>
    </source>
</evidence>
<dbReference type="RefSeq" id="WP_200277205.1">
    <property type="nucleotide sequence ID" value="NZ_CP066802.1"/>
</dbReference>
<feature type="compositionally biased region" description="Polar residues" evidence="1">
    <location>
        <begin position="1"/>
        <end position="16"/>
    </location>
</feature>
<gene>
    <name evidence="2" type="ORF">JG540_03310</name>
</gene>
<dbReference type="InterPro" id="IPR015946">
    <property type="entry name" value="KH_dom-like_a/b"/>
</dbReference>
<dbReference type="KEGG" id="awe:JG540_03310"/>
<dbReference type="InterPro" id="IPR003718">
    <property type="entry name" value="OsmC/Ohr_fam"/>
</dbReference>
<reference evidence="2 3" key="1">
    <citation type="submission" date="2020-12" db="EMBL/GenBank/DDBJ databases">
        <authorList>
            <person name="Zhou J."/>
        </authorList>
    </citation>
    <scope>NUCLEOTIDE SEQUENCE [LARGE SCALE GENOMIC DNA]</scope>
    <source>
        <strain evidence="2 3">CCUG 61299</strain>
    </source>
</reference>
<dbReference type="SUPFAM" id="SSF82784">
    <property type="entry name" value="OsmC-like"/>
    <property type="match status" value="1"/>
</dbReference>
<sequence>MSHNEVTNPTQQTTSPAPRAAEGTLPANAVWAERTGTRQYLGRNDRGATVRIGMGPGEFSPGELLKLALATCNSLSADHRLSRALGADFDANVVCTSVKHETEERYASFAVELVTELSGLDPEQLRQLNEHVEGAIDRHCTVGHTLEHDTPFTFALLDDPDA</sequence>
<evidence type="ECO:0000313" key="3">
    <source>
        <dbReference type="Proteomes" id="UP000595895"/>
    </source>
</evidence>
<dbReference type="Pfam" id="PF02566">
    <property type="entry name" value="OsmC"/>
    <property type="match status" value="1"/>
</dbReference>
<name>A0A7T7MAG8_9ACTO</name>
<proteinExistence type="predicted"/>
<accession>A0A7T7MAG8</accession>
<evidence type="ECO:0000256" key="1">
    <source>
        <dbReference type="SAM" id="MobiDB-lite"/>
    </source>
</evidence>
<dbReference type="Proteomes" id="UP000595895">
    <property type="component" value="Chromosome"/>
</dbReference>
<keyword evidence="3" id="KW-1185">Reference proteome</keyword>
<protein>
    <submittedName>
        <fullName evidence="2">OsmC family protein</fullName>
    </submittedName>
</protein>
<dbReference type="AlphaFoldDB" id="A0A7T7MAG8"/>